<feature type="region of interest" description="Interaction with tRNA" evidence="9">
    <location>
        <begin position="300"/>
        <end position="301"/>
    </location>
</feature>
<keyword evidence="2 9" id="KW-0808">Transferase</keyword>
<keyword evidence="6 9" id="KW-0694">RNA-binding</keyword>
<protein>
    <recommendedName>
        <fullName evidence="9">tRNA-specific 2-thiouridylase MnmA</fullName>
        <ecNumber evidence="9">2.8.1.13</ecNumber>
    </recommendedName>
</protein>
<feature type="binding site" evidence="9">
    <location>
        <position position="29"/>
    </location>
    <ligand>
        <name>ATP</name>
        <dbReference type="ChEBI" id="CHEBI:30616"/>
    </ligand>
</feature>
<dbReference type="EC" id="2.8.1.13" evidence="9"/>
<feature type="binding site" evidence="9">
    <location>
        <position position="120"/>
    </location>
    <ligand>
        <name>ATP</name>
        <dbReference type="ChEBI" id="CHEBI:30616"/>
    </ligand>
</feature>
<evidence type="ECO:0000256" key="3">
    <source>
        <dbReference type="ARBA" id="ARBA00022694"/>
    </source>
</evidence>
<dbReference type="NCBIfam" id="NF001138">
    <property type="entry name" value="PRK00143.1"/>
    <property type="match status" value="1"/>
</dbReference>
<dbReference type="InterPro" id="IPR046885">
    <property type="entry name" value="MnmA-like_C"/>
</dbReference>
<keyword evidence="3 9" id="KW-0819">tRNA processing</keyword>
<keyword evidence="4 9" id="KW-0547">Nucleotide-binding</keyword>
<keyword evidence="7" id="KW-1015">Disulfide bond</keyword>
<feature type="active site" description="Nucleophile" evidence="9">
    <location>
        <position position="96"/>
    </location>
</feature>
<evidence type="ECO:0000259" key="10">
    <source>
        <dbReference type="Pfam" id="PF20258"/>
    </source>
</evidence>
<dbReference type="Pfam" id="PF03054">
    <property type="entry name" value="tRNA_Me_trans"/>
    <property type="match status" value="1"/>
</dbReference>
<evidence type="ECO:0000313" key="12">
    <source>
        <dbReference type="EMBL" id="MBC8576492.1"/>
    </source>
</evidence>
<proteinExistence type="inferred from homology"/>
<dbReference type="HAMAP" id="MF_00144">
    <property type="entry name" value="tRNA_thiouridyl_MnmA"/>
    <property type="match status" value="1"/>
</dbReference>
<evidence type="ECO:0000256" key="6">
    <source>
        <dbReference type="ARBA" id="ARBA00022884"/>
    </source>
</evidence>
<evidence type="ECO:0000256" key="7">
    <source>
        <dbReference type="ARBA" id="ARBA00023157"/>
    </source>
</evidence>
<feature type="active site" description="Cysteine persulfide intermediate" evidence="9">
    <location>
        <position position="194"/>
    </location>
</feature>
<dbReference type="Gene3D" id="2.40.30.10">
    <property type="entry name" value="Translation factors"/>
    <property type="match status" value="1"/>
</dbReference>
<evidence type="ECO:0000259" key="11">
    <source>
        <dbReference type="Pfam" id="PF20259"/>
    </source>
</evidence>
<dbReference type="SUPFAM" id="SSF52402">
    <property type="entry name" value="Adenine nucleotide alpha hydrolases-like"/>
    <property type="match status" value="1"/>
</dbReference>
<keyword evidence="5 9" id="KW-0067">ATP-binding</keyword>
<feature type="domain" description="tRNA-specific 2-thiouridylase MnmA-like C-terminal" evidence="10">
    <location>
        <begin position="275"/>
        <end position="351"/>
    </location>
</feature>
<dbReference type="EMBL" id="JACRTB010000011">
    <property type="protein sequence ID" value="MBC8576492.1"/>
    <property type="molecule type" value="Genomic_DNA"/>
</dbReference>
<feature type="binding site" evidence="9">
    <location>
        <begin position="3"/>
        <end position="10"/>
    </location>
    <ligand>
        <name>ATP</name>
        <dbReference type="ChEBI" id="CHEBI:30616"/>
    </ligand>
</feature>
<organism evidence="12 13">
    <name type="scientific">Yanshouia hominis</name>
    <dbReference type="NCBI Taxonomy" id="2763673"/>
    <lineage>
        <taxon>Bacteria</taxon>
        <taxon>Bacillati</taxon>
        <taxon>Bacillota</taxon>
        <taxon>Clostridia</taxon>
        <taxon>Eubacteriales</taxon>
        <taxon>Oscillospiraceae</taxon>
        <taxon>Yanshouia</taxon>
    </lineage>
</organism>
<dbReference type="NCBIfam" id="TIGR00420">
    <property type="entry name" value="trmU"/>
    <property type="match status" value="1"/>
</dbReference>
<dbReference type="PANTHER" id="PTHR11933:SF5">
    <property type="entry name" value="MITOCHONDRIAL TRNA-SPECIFIC 2-THIOURIDYLASE 1"/>
    <property type="match status" value="1"/>
</dbReference>
<accession>A0ABR7NKX5</accession>
<comment type="caution">
    <text evidence="12">The sequence shown here is derived from an EMBL/GenBank/DDBJ whole genome shotgun (WGS) entry which is preliminary data.</text>
</comment>
<comment type="function">
    <text evidence="9">Catalyzes the 2-thiolation of uridine at the wobble position (U34) of tRNA, leading to the formation of s(2)U34.</text>
</comment>
<reference evidence="12 13" key="1">
    <citation type="submission" date="2020-08" db="EMBL/GenBank/DDBJ databases">
        <title>Genome public.</title>
        <authorList>
            <person name="Liu C."/>
            <person name="Sun Q."/>
        </authorList>
    </citation>
    <scope>NUCLEOTIDE SEQUENCE [LARGE SCALE GENOMIC DNA]</scope>
    <source>
        <strain evidence="12 13">BX1</strain>
    </source>
</reference>
<feature type="site" description="Interaction with tRNA" evidence="9">
    <location>
        <position position="332"/>
    </location>
</feature>
<dbReference type="Gene3D" id="3.40.50.620">
    <property type="entry name" value="HUPs"/>
    <property type="match status" value="1"/>
</dbReference>
<dbReference type="InterPro" id="IPR046884">
    <property type="entry name" value="MnmA-like_central"/>
</dbReference>
<dbReference type="CDD" id="cd01998">
    <property type="entry name" value="MnmA_TRMU-like"/>
    <property type="match status" value="1"/>
</dbReference>
<dbReference type="Pfam" id="PF20258">
    <property type="entry name" value="tRNA_Me_trans_C"/>
    <property type="match status" value="1"/>
</dbReference>
<evidence type="ECO:0000256" key="1">
    <source>
        <dbReference type="ARBA" id="ARBA00022555"/>
    </source>
</evidence>
<keyword evidence="9" id="KW-0963">Cytoplasm</keyword>
<evidence type="ECO:0000256" key="9">
    <source>
        <dbReference type="HAMAP-Rule" id="MF_00144"/>
    </source>
</evidence>
<dbReference type="Pfam" id="PF20259">
    <property type="entry name" value="tRNA_Me_trans_M"/>
    <property type="match status" value="1"/>
</dbReference>
<comment type="similarity">
    <text evidence="9">Belongs to the MnmA/TRMU family.</text>
</comment>
<comment type="caution">
    <text evidence="9">Lacks conserved residue(s) required for the propagation of feature annotation.</text>
</comment>
<dbReference type="InterPro" id="IPR004506">
    <property type="entry name" value="MnmA-like"/>
</dbReference>
<dbReference type="Proteomes" id="UP000658131">
    <property type="component" value="Unassembled WGS sequence"/>
</dbReference>
<feature type="site" description="Interaction with tRNA" evidence="9">
    <location>
        <position position="121"/>
    </location>
</feature>
<feature type="region of interest" description="Interaction with tRNA" evidence="9">
    <location>
        <begin position="144"/>
        <end position="146"/>
    </location>
</feature>
<evidence type="ECO:0000256" key="8">
    <source>
        <dbReference type="ARBA" id="ARBA00051542"/>
    </source>
</evidence>
<evidence type="ECO:0000256" key="5">
    <source>
        <dbReference type="ARBA" id="ARBA00022840"/>
    </source>
</evidence>
<keyword evidence="1 9" id="KW-0820">tRNA-binding</keyword>
<gene>
    <name evidence="9 12" type="primary">mnmA</name>
    <name evidence="12" type="ORF">H8717_08745</name>
</gene>
<sequence length="367" mass="40249">MAAMSGGVDSSVTALLLARQGYEVCGGTLLLWQGENPREQSGCCALSEVEDARRVCARLGVEHYTFNLKDVFCREVIDRFAEGYRRGETPNPCVDCNRSVKFTRLFEKASLLGCELLATGHYARIEREEGSGRWLLRRGADPAKDQSYVLYVLSQETLAHTLFPLGDLTKREVRELAAAEGFPTASKSESQDICFVPDGDYAAFLERRLGAVSPPGHFLSRTGEVLGEHRGMLRYTLGQRRGLGVSAAHRLFVVEKDLSGNAVILGDECDLYARRMPVSSVNWVSAPPISAPLRARVKSRYRQEAQPAWLHPSPDGVLVEFDAPQRALTPGQAAVFYDEESGEYLLGGGTISTMPADAVYSRPVGKA</sequence>
<feature type="domain" description="tRNA-specific 2-thiouridylase MnmA-like central" evidence="11">
    <location>
        <begin position="203"/>
        <end position="267"/>
    </location>
</feature>
<comment type="catalytic activity">
    <reaction evidence="8 9">
        <text>S-sulfanyl-L-cysteinyl-[protein] + uridine(34) in tRNA + AH2 + ATP = 2-thiouridine(34) in tRNA + L-cysteinyl-[protein] + A + AMP + diphosphate + H(+)</text>
        <dbReference type="Rhea" id="RHEA:47032"/>
        <dbReference type="Rhea" id="RHEA-COMP:10131"/>
        <dbReference type="Rhea" id="RHEA-COMP:11726"/>
        <dbReference type="Rhea" id="RHEA-COMP:11727"/>
        <dbReference type="Rhea" id="RHEA-COMP:11728"/>
        <dbReference type="ChEBI" id="CHEBI:13193"/>
        <dbReference type="ChEBI" id="CHEBI:15378"/>
        <dbReference type="ChEBI" id="CHEBI:17499"/>
        <dbReference type="ChEBI" id="CHEBI:29950"/>
        <dbReference type="ChEBI" id="CHEBI:30616"/>
        <dbReference type="ChEBI" id="CHEBI:33019"/>
        <dbReference type="ChEBI" id="CHEBI:61963"/>
        <dbReference type="ChEBI" id="CHEBI:65315"/>
        <dbReference type="ChEBI" id="CHEBI:87170"/>
        <dbReference type="ChEBI" id="CHEBI:456215"/>
        <dbReference type="EC" id="2.8.1.13"/>
    </reaction>
</comment>
<evidence type="ECO:0000256" key="4">
    <source>
        <dbReference type="ARBA" id="ARBA00022741"/>
    </source>
</evidence>
<dbReference type="Gene3D" id="2.30.30.280">
    <property type="entry name" value="Adenine nucleotide alpha hydrolases-like domains"/>
    <property type="match status" value="1"/>
</dbReference>
<name>A0ABR7NKX5_9FIRM</name>
<comment type="subcellular location">
    <subcellularLocation>
        <location evidence="9">Cytoplasm</location>
    </subcellularLocation>
</comment>
<evidence type="ECO:0000256" key="2">
    <source>
        <dbReference type="ARBA" id="ARBA00022679"/>
    </source>
</evidence>
<evidence type="ECO:0000313" key="13">
    <source>
        <dbReference type="Proteomes" id="UP000658131"/>
    </source>
</evidence>
<dbReference type="InterPro" id="IPR014729">
    <property type="entry name" value="Rossmann-like_a/b/a_fold"/>
</dbReference>
<dbReference type="InterPro" id="IPR023382">
    <property type="entry name" value="MnmA-like_central_sf"/>
</dbReference>
<keyword evidence="13" id="KW-1185">Reference proteome</keyword>
<dbReference type="PANTHER" id="PTHR11933">
    <property type="entry name" value="TRNA 5-METHYLAMINOMETHYL-2-THIOURIDYLATE -METHYLTRANSFERASE"/>
    <property type="match status" value="1"/>
</dbReference>
<dbReference type="GO" id="GO:0103016">
    <property type="term" value="F:tRNA-uridine 2-sulfurtransferase activity"/>
    <property type="evidence" value="ECO:0007669"/>
    <property type="project" value="UniProtKB-EC"/>
</dbReference>